<evidence type="ECO:0000259" key="1">
    <source>
        <dbReference type="Pfam" id="PF03033"/>
    </source>
</evidence>
<dbReference type="InterPro" id="IPR002213">
    <property type="entry name" value="UDP_glucos_trans"/>
</dbReference>
<dbReference type="InterPro" id="IPR010610">
    <property type="entry name" value="EryCIII-like_C"/>
</dbReference>
<name>A0ABV8DLQ8_9NOCA</name>
<dbReference type="InterPro" id="IPR004276">
    <property type="entry name" value="GlycoTrans_28_N"/>
</dbReference>
<dbReference type="Proteomes" id="UP001595696">
    <property type="component" value="Unassembled WGS sequence"/>
</dbReference>
<accession>A0ABV8DLQ8</accession>
<dbReference type="Pfam" id="PF03033">
    <property type="entry name" value="Glyco_transf_28"/>
    <property type="match status" value="1"/>
</dbReference>
<evidence type="ECO:0000313" key="3">
    <source>
        <dbReference type="EMBL" id="MFC3960975.1"/>
    </source>
</evidence>
<dbReference type="RefSeq" id="WP_378610740.1">
    <property type="nucleotide sequence ID" value="NZ_JBHSAX010000003.1"/>
</dbReference>
<proteinExistence type="predicted"/>
<dbReference type="PANTHER" id="PTHR48050">
    <property type="entry name" value="STEROL 3-BETA-GLUCOSYLTRANSFERASE"/>
    <property type="match status" value="1"/>
</dbReference>
<dbReference type="EMBL" id="JBHSAX010000003">
    <property type="protein sequence ID" value="MFC3960975.1"/>
    <property type="molecule type" value="Genomic_DNA"/>
</dbReference>
<dbReference type="InterPro" id="IPR050426">
    <property type="entry name" value="Glycosyltransferase_28"/>
</dbReference>
<dbReference type="SUPFAM" id="SSF53756">
    <property type="entry name" value="UDP-Glycosyltransferase/glycogen phosphorylase"/>
    <property type="match status" value="1"/>
</dbReference>
<organism evidence="3 4">
    <name type="scientific">Nocardia jiangsuensis</name>
    <dbReference type="NCBI Taxonomy" id="1691563"/>
    <lineage>
        <taxon>Bacteria</taxon>
        <taxon>Bacillati</taxon>
        <taxon>Actinomycetota</taxon>
        <taxon>Actinomycetes</taxon>
        <taxon>Mycobacteriales</taxon>
        <taxon>Nocardiaceae</taxon>
        <taxon>Nocardia</taxon>
    </lineage>
</organism>
<dbReference type="PANTHER" id="PTHR48050:SF13">
    <property type="entry name" value="STEROL 3-BETA-GLUCOSYLTRANSFERASE UGT80A2"/>
    <property type="match status" value="1"/>
</dbReference>
<dbReference type="Pfam" id="PF06722">
    <property type="entry name" value="EryCIII-like_C"/>
    <property type="match status" value="1"/>
</dbReference>
<dbReference type="Gene3D" id="3.40.50.2000">
    <property type="entry name" value="Glycogen Phosphorylase B"/>
    <property type="match status" value="2"/>
</dbReference>
<gene>
    <name evidence="3" type="ORF">ACFO0B_03120</name>
</gene>
<protein>
    <submittedName>
        <fullName evidence="3">Glycosyltransferase</fullName>
    </submittedName>
</protein>
<comment type="caution">
    <text evidence="3">The sequence shown here is derived from an EMBL/GenBank/DDBJ whole genome shotgun (WGS) entry which is preliminary data.</text>
</comment>
<reference evidence="4" key="1">
    <citation type="journal article" date="2019" name="Int. J. Syst. Evol. Microbiol.">
        <title>The Global Catalogue of Microorganisms (GCM) 10K type strain sequencing project: providing services to taxonomists for standard genome sequencing and annotation.</title>
        <authorList>
            <consortium name="The Broad Institute Genomics Platform"/>
            <consortium name="The Broad Institute Genome Sequencing Center for Infectious Disease"/>
            <person name="Wu L."/>
            <person name="Ma J."/>
        </authorList>
    </citation>
    <scope>NUCLEOTIDE SEQUENCE [LARGE SCALE GENOMIC DNA]</scope>
    <source>
        <strain evidence="4">CGMCC 4.7330</strain>
    </source>
</reference>
<sequence length="423" mass="44311">MKFLLAFNGTRGDVQPAVVAGAELQRRGHDVVLGVPPNLVEFAAAAGLDARPFGYDTRAHMKSEPVQAALRGGGPRQRLRALAEVRDLGWAQGVRDMGTLADGADAIVTGFVTEQIGLAYAAARGVPGVLLQHAPIRPNRSTFPVPGVSPALPGPAKAAGWWAAETAMWALTRNRQNALRRSLGAPGRAPRSPRATAEIQVYDPALCPELVREWAGTHRPFTGFLDLAAEQRARIGADTGPELLAWIERGDPPLYVGFGSMPIADPAATVAAVTAACAHFGVRALISGGWHDLPVPETETVRAIGSVDHELIFPRCRAVLHHGGAGTTAAALRAGVPSLIAWIGSDQPFWGSVCERFGAGASTRAKGLTTEILIDKLRTVLAAETAAGARALGARLLGPDEARTRCADALEASLHRTTAGADA</sequence>
<feature type="domain" description="Erythromycin biosynthesis protein CIII-like C-terminal" evidence="2">
    <location>
        <begin position="299"/>
        <end position="385"/>
    </location>
</feature>
<keyword evidence="4" id="KW-1185">Reference proteome</keyword>
<evidence type="ECO:0000313" key="4">
    <source>
        <dbReference type="Proteomes" id="UP001595696"/>
    </source>
</evidence>
<feature type="domain" description="Glycosyltransferase family 28 N-terminal" evidence="1">
    <location>
        <begin position="4"/>
        <end position="63"/>
    </location>
</feature>
<dbReference type="CDD" id="cd03784">
    <property type="entry name" value="GT1_Gtf-like"/>
    <property type="match status" value="1"/>
</dbReference>
<evidence type="ECO:0000259" key="2">
    <source>
        <dbReference type="Pfam" id="PF06722"/>
    </source>
</evidence>